<feature type="transmembrane region" description="Helical" evidence="7">
    <location>
        <begin position="176"/>
        <end position="195"/>
    </location>
</feature>
<comment type="caution">
    <text evidence="9">The sequence shown here is derived from an EMBL/GenBank/DDBJ whole genome shotgun (WGS) entry which is preliminary data.</text>
</comment>
<dbReference type="PANTHER" id="PTHR43163">
    <property type="entry name" value="DIPEPTIDE TRANSPORT SYSTEM PERMEASE PROTEIN DPPB-RELATED"/>
    <property type="match status" value="1"/>
</dbReference>
<protein>
    <submittedName>
        <fullName evidence="9">ABC transporter permease</fullName>
    </submittedName>
</protein>
<feature type="transmembrane region" description="Helical" evidence="7">
    <location>
        <begin position="12"/>
        <end position="32"/>
    </location>
</feature>
<keyword evidence="4 7" id="KW-0812">Transmembrane</keyword>
<dbReference type="AlphaFoldDB" id="A0A0H2MFI5"/>
<evidence type="ECO:0000256" key="1">
    <source>
        <dbReference type="ARBA" id="ARBA00004651"/>
    </source>
</evidence>
<feature type="transmembrane region" description="Helical" evidence="7">
    <location>
        <begin position="101"/>
        <end position="124"/>
    </location>
</feature>
<dbReference type="InterPro" id="IPR000515">
    <property type="entry name" value="MetI-like"/>
</dbReference>
<dbReference type="InterPro" id="IPR035906">
    <property type="entry name" value="MetI-like_sf"/>
</dbReference>
<dbReference type="PROSITE" id="PS50928">
    <property type="entry name" value="ABC_TM1"/>
    <property type="match status" value="1"/>
</dbReference>
<dbReference type="Pfam" id="PF19300">
    <property type="entry name" value="BPD_transp_1_N"/>
    <property type="match status" value="1"/>
</dbReference>
<feature type="transmembrane region" description="Helical" evidence="7">
    <location>
        <begin position="280"/>
        <end position="299"/>
    </location>
</feature>
<keyword evidence="5 7" id="KW-1133">Transmembrane helix</keyword>
<dbReference type="PANTHER" id="PTHR43163:SF6">
    <property type="entry name" value="DIPEPTIDE TRANSPORT SYSTEM PERMEASE PROTEIN DPPB-RELATED"/>
    <property type="match status" value="1"/>
</dbReference>
<comment type="subcellular location">
    <subcellularLocation>
        <location evidence="1 7">Cell membrane</location>
        <topology evidence="1 7">Multi-pass membrane protein</topology>
    </subcellularLocation>
</comment>
<dbReference type="GO" id="GO:0005886">
    <property type="term" value="C:plasma membrane"/>
    <property type="evidence" value="ECO:0007669"/>
    <property type="project" value="UniProtKB-SubCell"/>
</dbReference>
<evidence type="ECO:0000256" key="7">
    <source>
        <dbReference type="RuleBase" id="RU363032"/>
    </source>
</evidence>
<reference evidence="9 10" key="1">
    <citation type="submission" date="2015-03" db="EMBL/GenBank/DDBJ databases">
        <title>Genome Sequence of Kiloniella spongiae MEBiC09566, isolated from a marine sponge.</title>
        <authorList>
            <person name="Shao Z."/>
            <person name="Wang L."/>
            <person name="Li X."/>
        </authorList>
    </citation>
    <scope>NUCLEOTIDE SEQUENCE [LARGE SCALE GENOMIC DNA]</scope>
    <source>
        <strain evidence="9 10">MEBiC09566</strain>
    </source>
</reference>
<sequence>MSSITYLLSRLLQMIPTFFLVMIIIFLLVRLLPGDPAIAMAEAKATEAQIEILRERMGLNEPLWTQFFIFVRNVLTGDLGQSILLKAPVATVIIERLPVTAFLTIYAVLFSIIIAGPLAAIAALNKNKRADILIRGVFQIGLSTPVFYIGLLLLTFLAAFLRWFPVGGYGQTFWEHMYHLLLPALTVALYTSAIIMRNLRSSIIEVIDAEYVQFARAKGLSEGLILWRHVLRNALVSTVTLLGLSIGNLMSGTLVTETVFAVPGVGRLMLEAIFARDYPLIQGLTLTFAVLVSIVFLLTDMIQSWLDPRLRPS</sequence>
<evidence type="ECO:0000313" key="10">
    <source>
        <dbReference type="Proteomes" id="UP000035444"/>
    </source>
</evidence>
<evidence type="ECO:0000256" key="4">
    <source>
        <dbReference type="ARBA" id="ARBA00022692"/>
    </source>
</evidence>
<proteinExistence type="inferred from homology"/>
<feature type="transmembrane region" description="Helical" evidence="7">
    <location>
        <begin position="145"/>
        <end position="164"/>
    </location>
</feature>
<dbReference type="CDD" id="cd06261">
    <property type="entry name" value="TM_PBP2"/>
    <property type="match status" value="1"/>
</dbReference>
<dbReference type="InterPro" id="IPR045621">
    <property type="entry name" value="BPD_transp_1_N"/>
</dbReference>
<gene>
    <name evidence="9" type="ORF">WH96_16680</name>
</gene>
<evidence type="ECO:0000256" key="3">
    <source>
        <dbReference type="ARBA" id="ARBA00022475"/>
    </source>
</evidence>
<comment type="similarity">
    <text evidence="7">Belongs to the binding-protein-dependent transport system permease family.</text>
</comment>
<dbReference type="RefSeq" id="WP_047765367.1">
    <property type="nucleotide sequence ID" value="NZ_LAQL01000013.1"/>
</dbReference>
<keyword evidence="6 7" id="KW-0472">Membrane</keyword>
<dbReference type="STRING" id="1489064.WH96_16680"/>
<evidence type="ECO:0000256" key="2">
    <source>
        <dbReference type="ARBA" id="ARBA00022448"/>
    </source>
</evidence>
<dbReference type="EMBL" id="LAQL01000013">
    <property type="protein sequence ID" value="KLN59517.1"/>
    <property type="molecule type" value="Genomic_DNA"/>
</dbReference>
<dbReference type="Proteomes" id="UP000035444">
    <property type="component" value="Unassembled WGS sequence"/>
</dbReference>
<evidence type="ECO:0000256" key="6">
    <source>
        <dbReference type="ARBA" id="ARBA00023136"/>
    </source>
</evidence>
<dbReference type="OrthoDB" id="9805855at2"/>
<dbReference type="Pfam" id="PF00528">
    <property type="entry name" value="BPD_transp_1"/>
    <property type="match status" value="1"/>
</dbReference>
<keyword evidence="3" id="KW-1003">Cell membrane</keyword>
<evidence type="ECO:0000256" key="5">
    <source>
        <dbReference type="ARBA" id="ARBA00022989"/>
    </source>
</evidence>
<feature type="domain" description="ABC transmembrane type-1" evidence="8">
    <location>
        <begin position="97"/>
        <end position="299"/>
    </location>
</feature>
<keyword evidence="10" id="KW-1185">Reference proteome</keyword>
<feature type="transmembrane region" description="Helical" evidence="7">
    <location>
        <begin position="234"/>
        <end position="260"/>
    </location>
</feature>
<name>A0A0H2MFI5_9PROT</name>
<evidence type="ECO:0000313" key="9">
    <source>
        <dbReference type="EMBL" id="KLN59517.1"/>
    </source>
</evidence>
<dbReference type="Gene3D" id="1.10.3720.10">
    <property type="entry name" value="MetI-like"/>
    <property type="match status" value="1"/>
</dbReference>
<dbReference type="GO" id="GO:0055085">
    <property type="term" value="P:transmembrane transport"/>
    <property type="evidence" value="ECO:0007669"/>
    <property type="project" value="InterPro"/>
</dbReference>
<organism evidence="9 10">
    <name type="scientific">Kiloniella spongiae</name>
    <dbReference type="NCBI Taxonomy" id="1489064"/>
    <lineage>
        <taxon>Bacteria</taxon>
        <taxon>Pseudomonadati</taxon>
        <taxon>Pseudomonadota</taxon>
        <taxon>Alphaproteobacteria</taxon>
        <taxon>Rhodospirillales</taxon>
        <taxon>Kiloniellaceae</taxon>
        <taxon>Kiloniella</taxon>
    </lineage>
</organism>
<accession>A0A0H2MFI5</accession>
<keyword evidence="2 7" id="KW-0813">Transport</keyword>
<evidence type="ECO:0000259" key="8">
    <source>
        <dbReference type="PROSITE" id="PS50928"/>
    </source>
</evidence>
<dbReference type="SUPFAM" id="SSF161098">
    <property type="entry name" value="MetI-like"/>
    <property type="match status" value="1"/>
</dbReference>